<dbReference type="InterPro" id="IPR001845">
    <property type="entry name" value="HTH_ArsR_DNA-bd_dom"/>
</dbReference>
<dbReference type="AlphaFoldDB" id="A0A849P1J5"/>
<dbReference type="EMBL" id="JABGBN010000002">
    <property type="protein sequence ID" value="NOL51280.1"/>
    <property type="molecule type" value="Genomic_DNA"/>
</dbReference>
<gene>
    <name evidence="5" type="ORF">HKX39_03710</name>
</gene>
<proteinExistence type="predicted"/>
<evidence type="ECO:0000256" key="3">
    <source>
        <dbReference type="ARBA" id="ARBA00023163"/>
    </source>
</evidence>
<name>A0A849P1J5_9BURK</name>
<keyword evidence="6" id="KW-1185">Reference proteome</keyword>
<feature type="domain" description="HTH arsR-type" evidence="4">
    <location>
        <begin position="1"/>
        <end position="94"/>
    </location>
</feature>
<dbReference type="Pfam" id="PF01022">
    <property type="entry name" value="HTH_5"/>
    <property type="match status" value="1"/>
</dbReference>
<evidence type="ECO:0000313" key="5">
    <source>
        <dbReference type="EMBL" id="NOL51280.1"/>
    </source>
</evidence>
<dbReference type="SMART" id="SM00418">
    <property type="entry name" value="HTH_ARSR"/>
    <property type="match status" value="1"/>
</dbReference>
<evidence type="ECO:0000259" key="4">
    <source>
        <dbReference type="PROSITE" id="PS50987"/>
    </source>
</evidence>
<dbReference type="PANTHER" id="PTHR33154">
    <property type="entry name" value="TRANSCRIPTIONAL REGULATOR, ARSR FAMILY"/>
    <property type="match status" value="1"/>
</dbReference>
<dbReference type="PRINTS" id="PR00778">
    <property type="entry name" value="HTHARSR"/>
</dbReference>
<dbReference type="NCBIfam" id="NF033788">
    <property type="entry name" value="HTH_metalloreg"/>
    <property type="match status" value="1"/>
</dbReference>
<dbReference type="SUPFAM" id="SSF46785">
    <property type="entry name" value="Winged helix' DNA-binding domain"/>
    <property type="match status" value="1"/>
</dbReference>
<dbReference type="PANTHER" id="PTHR33154:SF28">
    <property type="entry name" value="HTH-TYPE TRANSCRIPTIONAL REGULATOR YGAV-RELATED"/>
    <property type="match status" value="1"/>
</dbReference>
<dbReference type="InterPro" id="IPR036388">
    <property type="entry name" value="WH-like_DNA-bd_sf"/>
</dbReference>
<organism evidence="5 6">
    <name type="scientific">Pelistega suis</name>
    <dbReference type="NCBI Taxonomy" id="1631957"/>
    <lineage>
        <taxon>Bacteria</taxon>
        <taxon>Pseudomonadati</taxon>
        <taxon>Pseudomonadota</taxon>
        <taxon>Betaproteobacteria</taxon>
        <taxon>Burkholderiales</taxon>
        <taxon>Alcaligenaceae</taxon>
        <taxon>Pelistega</taxon>
    </lineage>
</organism>
<dbReference type="CDD" id="cd00090">
    <property type="entry name" value="HTH_ARSR"/>
    <property type="match status" value="1"/>
</dbReference>
<reference evidence="5 6" key="1">
    <citation type="submission" date="2020-05" db="EMBL/GenBank/DDBJ databases">
        <authorList>
            <person name="Niu N."/>
        </authorList>
    </citation>
    <scope>NUCLEOTIDE SEQUENCE [LARGE SCALE GENOMIC DNA]</scope>
    <source>
        <strain evidence="5 6">3340-03</strain>
    </source>
</reference>
<dbReference type="InterPro" id="IPR051081">
    <property type="entry name" value="HTH_MetalResp_TranReg"/>
</dbReference>
<keyword evidence="2" id="KW-0238">DNA-binding</keyword>
<protein>
    <submittedName>
        <fullName evidence="5">Winged helix-turn-helix transcriptional regulator</fullName>
    </submittedName>
</protein>
<accession>A0A849P1J5</accession>
<dbReference type="GO" id="GO:0003677">
    <property type="term" value="F:DNA binding"/>
    <property type="evidence" value="ECO:0007669"/>
    <property type="project" value="UniProtKB-KW"/>
</dbReference>
<keyword evidence="3" id="KW-0804">Transcription</keyword>
<dbReference type="InterPro" id="IPR011991">
    <property type="entry name" value="ArsR-like_HTH"/>
</dbReference>
<comment type="caution">
    <text evidence="5">The sequence shown here is derived from an EMBL/GenBank/DDBJ whole genome shotgun (WGS) entry which is preliminary data.</text>
</comment>
<dbReference type="PROSITE" id="PS50987">
    <property type="entry name" value="HTH_ARSR_2"/>
    <property type="match status" value="1"/>
</dbReference>
<dbReference type="InterPro" id="IPR036390">
    <property type="entry name" value="WH_DNA-bd_sf"/>
</dbReference>
<dbReference type="Proteomes" id="UP000537862">
    <property type="component" value="Unassembled WGS sequence"/>
</dbReference>
<dbReference type="Gene3D" id="1.10.10.10">
    <property type="entry name" value="Winged helix-like DNA-binding domain superfamily/Winged helix DNA-binding domain"/>
    <property type="match status" value="1"/>
</dbReference>
<keyword evidence="1" id="KW-0805">Transcription regulation</keyword>
<dbReference type="GO" id="GO:0003700">
    <property type="term" value="F:DNA-binding transcription factor activity"/>
    <property type="evidence" value="ECO:0007669"/>
    <property type="project" value="InterPro"/>
</dbReference>
<evidence type="ECO:0000313" key="6">
    <source>
        <dbReference type="Proteomes" id="UP000537862"/>
    </source>
</evidence>
<sequence>MREQCDRASQFLKLLANPNRLAILCSLHENKLNVGTLAKLVDMPQAALSNQLILLREAGFVDCEVHHRERLYYLKDPRVVETIHLLHGFFCQET</sequence>
<evidence type="ECO:0000256" key="1">
    <source>
        <dbReference type="ARBA" id="ARBA00023015"/>
    </source>
</evidence>
<evidence type="ECO:0000256" key="2">
    <source>
        <dbReference type="ARBA" id="ARBA00023125"/>
    </source>
</evidence>